<evidence type="ECO:0000259" key="10">
    <source>
        <dbReference type="PROSITE" id="PS50893"/>
    </source>
</evidence>
<dbReference type="GO" id="GO:0140359">
    <property type="term" value="F:ABC-type transporter activity"/>
    <property type="evidence" value="ECO:0007669"/>
    <property type="project" value="InterPro"/>
</dbReference>
<dbReference type="EC" id="3.6.3.-" evidence="12"/>
<keyword evidence="5" id="KW-0547">Nucleotide-binding</keyword>
<keyword evidence="7 9" id="KW-1133">Transmembrane helix</keyword>
<dbReference type="GO" id="GO:0005886">
    <property type="term" value="C:plasma membrane"/>
    <property type="evidence" value="ECO:0007669"/>
    <property type="project" value="UniProtKB-SubCell"/>
</dbReference>
<evidence type="ECO:0000256" key="3">
    <source>
        <dbReference type="ARBA" id="ARBA00022475"/>
    </source>
</evidence>
<proteinExistence type="predicted"/>
<dbReference type="Gene3D" id="3.40.50.300">
    <property type="entry name" value="P-loop containing nucleotide triphosphate hydrolases"/>
    <property type="match status" value="1"/>
</dbReference>
<dbReference type="AlphaFoldDB" id="A0A6N3B2S6"/>
<dbReference type="InterPro" id="IPR039421">
    <property type="entry name" value="Type_1_exporter"/>
</dbReference>
<evidence type="ECO:0000256" key="2">
    <source>
        <dbReference type="ARBA" id="ARBA00022448"/>
    </source>
</evidence>
<dbReference type="EMBL" id="CACRTM010000023">
    <property type="protein sequence ID" value="VYT99155.1"/>
    <property type="molecule type" value="Genomic_DNA"/>
</dbReference>
<dbReference type="GO" id="GO:0005524">
    <property type="term" value="F:ATP binding"/>
    <property type="evidence" value="ECO:0007669"/>
    <property type="project" value="UniProtKB-KW"/>
</dbReference>
<dbReference type="Pfam" id="PF00005">
    <property type="entry name" value="ABC_tran"/>
    <property type="match status" value="1"/>
</dbReference>
<evidence type="ECO:0000256" key="9">
    <source>
        <dbReference type="SAM" id="Phobius"/>
    </source>
</evidence>
<evidence type="ECO:0000256" key="1">
    <source>
        <dbReference type="ARBA" id="ARBA00004651"/>
    </source>
</evidence>
<keyword evidence="12" id="KW-0378">Hydrolase</keyword>
<comment type="subcellular location">
    <subcellularLocation>
        <location evidence="1">Cell membrane</location>
        <topology evidence="1">Multi-pass membrane protein</topology>
    </subcellularLocation>
</comment>
<dbReference type="PROSITE" id="PS50893">
    <property type="entry name" value="ABC_TRANSPORTER_2"/>
    <property type="match status" value="1"/>
</dbReference>
<feature type="transmembrane region" description="Helical" evidence="9">
    <location>
        <begin position="253"/>
        <end position="276"/>
    </location>
</feature>
<accession>A0A6N3B2S6</accession>
<dbReference type="SUPFAM" id="SSF52540">
    <property type="entry name" value="P-loop containing nucleoside triphosphate hydrolases"/>
    <property type="match status" value="1"/>
</dbReference>
<feature type="domain" description="ABC transmembrane type-1" evidence="11">
    <location>
        <begin position="28"/>
        <end position="311"/>
    </location>
</feature>
<evidence type="ECO:0000256" key="5">
    <source>
        <dbReference type="ARBA" id="ARBA00022741"/>
    </source>
</evidence>
<sequence length="600" mass="66191">MSSQSSNTESSSRFPLWQVITPVRRKVILAMALAGLAAITSLAALLFLAWSLRDLRVSPDVIPLWSLGGLFGCVALTFVLRLQAFNTSHYAAFHLENILRSRLAQKAVQLAPGALQQMGSGAMAKVMLDDVKSLHIFVADSTPLYARAIVMPLATAAILFWLDWRLAIATLGVLALGSLILTLARQRSGEMAQRYHQAREQVSAAVIEFVQAMPVVRTFDSGSTSFLRYQHALEEWVDVLKIWYRKAGFSARFSFSILNPLPTLFVLIWCGYGLMQAGSLDFIAWVAVLLLGSGMAEAVMPMMMLNNLVAQTRLSIQRIYQVLAMPELSRPLVDRQPNDASITFEQVSFHYPQARAGAALQEVSFHVPAGKIVALVGPSGAGKSTVARLLLRYADPDKGHIRIGGVDLRDMQTDTLMQQISFVFQDNFLFADTIANNIRLGAPDTPLEAVISAARVAQAHEFISALPEGYSTRVGERGVFLSGGQRQRITIARALLQDRPILVLDEATAFADPENEAALIKALAAAMRGRTVIMVAHRLSMVTHADMILLFSDGRLRERGSHRQLLAQGGLYQQLWQRYQQAQQWMPGRTQPEEAENESH</sequence>
<evidence type="ECO:0000259" key="11">
    <source>
        <dbReference type="PROSITE" id="PS50929"/>
    </source>
</evidence>
<dbReference type="SMART" id="SM00382">
    <property type="entry name" value="AAA"/>
    <property type="match status" value="1"/>
</dbReference>
<dbReference type="InterPro" id="IPR027417">
    <property type="entry name" value="P-loop_NTPase"/>
</dbReference>
<dbReference type="InterPro" id="IPR003439">
    <property type="entry name" value="ABC_transporter-like_ATP-bd"/>
</dbReference>
<gene>
    <name evidence="12" type="primary">irtA</name>
    <name evidence="12" type="ORF">KOLFYP65_00250</name>
</gene>
<feature type="transmembrane region" description="Helical" evidence="9">
    <location>
        <begin position="168"/>
        <end position="184"/>
    </location>
</feature>
<dbReference type="Pfam" id="PF00664">
    <property type="entry name" value="ABC_membrane"/>
    <property type="match status" value="1"/>
</dbReference>
<organism evidence="12">
    <name type="scientific">Klebsiella oxytoca</name>
    <dbReference type="NCBI Taxonomy" id="571"/>
    <lineage>
        <taxon>Bacteria</taxon>
        <taxon>Pseudomonadati</taxon>
        <taxon>Pseudomonadota</taxon>
        <taxon>Gammaproteobacteria</taxon>
        <taxon>Enterobacterales</taxon>
        <taxon>Enterobacteriaceae</taxon>
        <taxon>Klebsiella/Raoultella group</taxon>
        <taxon>Klebsiella</taxon>
    </lineage>
</organism>
<protein>
    <submittedName>
        <fullName evidence="12">Iron import ATP-binding/permease protein IrtA</fullName>
        <ecNumber evidence="12">3.6.3.-</ecNumber>
    </submittedName>
</protein>
<evidence type="ECO:0000256" key="6">
    <source>
        <dbReference type="ARBA" id="ARBA00022840"/>
    </source>
</evidence>
<dbReference type="PROSITE" id="PS00211">
    <property type="entry name" value="ABC_TRANSPORTER_1"/>
    <property type="match status" value="1"/>
</dbReference>
<name>A0A6N3B2S6_KLEOX</name>
<feature type="transmembrane region" description="Helical" evidence="9">
    <location>
        <begin position="282"/>
        <end position="305"/>
    </location>
</feature>
<keyword evidence="8 9" id="KW-0472">Membrane</keyword>
<evidence type="ECO:0000256" key="7">
    <source>
        <dbReference type="ARBA" id="ARBA00022989"/>
    </source>
</evidence>
<dbReference type="Gene3D" id="1.20.1560.10">
    <property type="entry name" value="ABC transporter type 1, transmembrane domain"/>
    <property type="match status" value="1"/>
</dbReference>
<dbReference type="InterPro" id="IPR003593">
    <property type="entry name" value="AAA+_ATPase"/>
</dbReference>
<dbReference type="SUPFAM" id="SSF90123">
    <property type="entry name" value="ABC transporter transmembrane region"/>
    <property type="match status" value="1"/>
</dbReference>
<feature type="transmembrane region" description="Helical" evidence="9">
    <location>
        <begin position="144"/>
        <end position="162"/>
    </location>
</feature>
<dbReference type="GO" id="GO:0016887">
    <property type="term" value="F:ATP hydrolysis activity"/>
    <property type="evidence" value="ECO:0007669"/>
    <property type="project" value="InterPro"/>
</dbReference>
<dbReference type="PANTHER" id="PTHR24221:SF654">
    <property type="entry name" value="ATP-BINDING CASSETTE SUB-FAMILY B MEMBER 6"/>
    <property type="match status" value="1"/>
</dbReference>
<dbReference type="InterPro" id="IPR011527">
    <property type="entry name" value="ABC1_TM_dom"/>
</dbReference>
<keyword evidence="4 9" id="KW-0812">Transmembrane</keyword>
<keyword evidence="6 12" id="KW-0067">ATP-binding</keyword>
<feature type="transmembrane region" description="Helical" evidence="9">
    <location>
        <begin position="27"/>
        <end position="50"/>
    </location>
</feature>
<dbReference type="PANTHER" id="PTHR24221">
    <property type="entry name" value="ATP-BINDING CASSETTE SUB-FAMILY B"/>
    <property type="match status" value="1"/>
</dbReference>
<dbReference type="InterPro" id="IPR036640">
    <property type="entry name" value="ABC1_TM_sf"/>
</dbReference>
<keyword evidence="3" id="KW-1003">Cell membrane</keyword>
<feature type="transmembrane region" description="Helical" evidence="9">
    <location>
        <begin position="62"/>
        <end position="80"/>
    </location>
</feature>
<feature type="domain" description="ABC transporter" evidence="10">
    <location>
        <begin position="342"/>
        <end position="578"/>
    </location>
</feature>
<evidence type="ECO:0000256" key="4">
    <source>
        <dbReference type="ARBA" id="ARBA00022692"/>
    </source>
</evidence>
<dbReference type="PROSITE" id="PS50929">
    <property type="entry name" value="ABC_TM1F"/>
    <property type="match status" value="1"/>
</dbReference>
<keyword evidence="2" id="KW-0813">Transport</keyword>
<dbReference type="InterPro" id="IPR017871">
    <property type="entry name" value="ABC_transporter-like_CS"/>
</dbReference>
<evidence type="ECO:0000313" key="12">
    <source>
        <dbReference type="EMBL" id="VYT99155.1"/>
    </source>
</evidence>
<evidence type="ECO:0000256" key="8">
    <source>
        <dbReference type="ARBA" id="ARBA00023136"/>
    </source>
</evidence>
<dbReference type="FunFam" id="3.40.50.300:FF:000221">
    <property type="entry name" value="Multidrug ABC transporter ATP-binding protein"/>
    <property type="match status" value="1"/>
</dbReference>
<reference evidence="12" key="1">
    <citation type="submission" date="2019-11" db="EMBL/GenBank/DDBJ databases">
        <authorList>
            <person name="Feng L."/>
        </authorList>
    </citation>
    <scope>NUCLEOTIDE SEQUENCE</scope>
    <source>
        <strain evidence="12">KOxytocaLFYP65</strain>
    </source>
</reference>